<evidence type="ECO:0000256" key="11">
    <source>
        <dbReference type="ARBA" id="ARBA00063067"/>
    </source>
</evidence>
<evidence type="ECO:0000256" key="8">
    <source>
        <dbReference type="ARBA" id="ARBA00023098"/>
    </source>
</evidence>
<dbReference type="NCBIfam" id="NF002148">
    <property type="entry name" value="PRK00982.1-2"/>
    <property type="match status" value="1"/>
</dbReference>
<dbReference type="InterPro" id="IPR003231">
    <property type="entry name" value="ACP"/>
</dbReference>
<dbReference type="STRING" id="3871.A0A4P1RM61"/>
<dbReference type="PROSITE" id="PS50075">
    <property type="entry name" value="CARRIER"/>
    <property type="match status" value="1"/>
</dbReference>
<evidence type="ECO:0000256" key="12">
    <source>
        <dbReference type="RuleBase" id="RU000722"/>
    </source>
</evidence>
<keyword evidence="6" id="KW-0249">Electron transport</keyword>
<sequence length="128" mass="14546">MQSLRKTILSHLNLRTCTERWFFAANKSVHRELRCWCSSTSASSDLILDQVIALAKKYDKVDASKVTETADFQKDLNLDSLDRVELIMALEEEFSVEIPDDKADKLTCCADVAKYIASETNQKNVEKP</sequence>
<keyword evidence="9 12" id="KW-0275">Fatty acid biosynthesis</keyword>
<comment type="function">
    <text evidence="10">Carrier of the growing fatty acid chain in fatty acid biosynthesis. May be involved in the synthesis of short and medium chain fatty acids. Accessory and non-catalytic subunit of the mitochondrial membrane respiratory chain NADH dehydrogenase (Complex I), which functions in the transfer of electrons from NADH to the respiratory chain.</text>
</comment>
<dbReference type="SUPFAM" id="SSF47336">
    <property type="entry name" value="ACP-like"/>
    <property type="match status" value="1"/>
</dbReference>
<accession>A0A4P1RM61</accession>
<dbReference type="PANTHER" id="PTHR20863:SF60">
    <property type="entry name" value="ACYL CARRIER PROTEIN 3, MITOCHONDRIAL"/>
    <property type="match status" value="1"/>
</dbReference>
<dbReference type="OrthoDB" id="448946at2759"/>
<reference evidence="14 15" key="1">
    <citation type="journal article" date="2017" name="Plant Biotechnol. J.">
        <title>A comprehensive draft genome sequence for lupin (Lupinus angustifolius), an emerging health food: insights into plant-microbe interactions and legume evolution.</title>
        <authorList>
            <person name="Hane J.K."/>
            <person name="Ming Y."/>
            <person name="Kamphuis L.G."/>
            <person name="Nelson M.N."/>
            <person name="Garg G."/>
            <person name="Atkins C.A."/>
            <person name="Bayer P.E."/>
            <person name="Bravo A."/>
            <person name="Bringans S."/>
            <person name="Cannon S."/>
            <person name="Edwards D."/>
            <person name="Foley R."/>
            <person name="Gao L.L."/>
            <person name="Harrison M.J."/>
            <person name="Huang W."/>
            <person name="Hurgobin B."/>
            <person name="Li S."/>
            <person name="Liu C.W."/>
            <person name="McGrath A."/>
            <person name="Morahan G."/>
            <person name="Murray J."/>
            <person name="Weller J."/>
            <person name="Jian J."/>
            <person name="Singh K.B."/>
        </authorList>
    </citation>
    <scope>NUCLEOTIDE SEQUENCE [LARGE SCALE GENOMIC DNA]</scope>
    <source>
        <strain evidence="15">cv. Tanjil</strain>
        <tissue evidence="14">Whole plant</tissue>
    </source>
</reference>
<keyword evidence="6" id="KW-0813">Transport</keyword>
<comment type="pathway">
    <text evidence="1">Lipid metabolism; fatty acid biosynthesis.</text>
</comment>
<proteinExistence type="inferred from homology"/>
<evidence type="ECO:0000256" key="3">
    <source>
        <dbReference type="ARBA" id="ARBA00022450"/>
    </source>
</evidence>
<dbReference type="GO" id="GO:0000035">
    <property type="term" value="F:acyl binding"/>
    <property type="evidence" value="ECO:0007669"/>
    <property type="project" value="TreeGrafter"/>
</dbReference>
<evidence type="ECO:0000256" key="5">
    <source>
        <dbReference type="ARBA" id="ARBA00022553"/>
    </source>
</evidence>
<keyword evidence="6" id="KW-0679">Respiratory chain</keyword>
<dbReference type="Gramene" id="OIW13869">
    <property type="protein sequence ID" value="OIW13869"/>
    <property type="gene ID" value="TanjilG_31758"/>
</dbReference>
<keyword evidence="4 12" id="KW-0444">Lipid biosynthesis</keyword>
<dbReference type="PANTHER" id="PTHR20863">
    <property type="entry name" value="ACYL CARRIER PROTEIN"/>
    <property type="match status" value="1"/>
</dbReference>
<evidence type="ECO:0000256" key="7">
    <source>
        <dbReference type="ARBA" id="ARBA00022832"/>
    </source>
</evidence>
<protein>
    <recommendedName>
        <fullName evidence="12">Acyl carrier protein</fullName>
    </recommendedName>
</protein>
<dbReference type="Gene3D" id="1.10.1200.10">
    <property type="entry name" value="ACP-like"/>
    <property type="match status" value="1"/>
</dbReference>
<dbReference type="Pfam" id="PF00550">
    <property type="entry name" value="PP-binding"/>
    <property type="match status" value="1"/>
</dbReference>
<dbReference type="AlphaFoldDB" id="A0A4P1RM61"/>
<evidence type="ECO:0000256" key="10">
    <source>
        <dbReference type="ARBA" id="ARBA00057783"/>
    </source>
</evidence>
<dbReference type="GO" id="GO:0005739">
    <property type="term" value="C:mitochondrion"/>
    <property type="evidence" value="ECO:0007669"/>
    <property type="project" value="UniProtKB-ARBA"/>
</dbReference>
<dbReference type="InterPro" id="IPR009081">
    <property type="entry name" value="PP-bd_ACP"/>
</dbReference>
<evidence type="ECO:0000256" key="4">
    <source>
        <dbReference type="ARBA" id="ARBA00022516"/>
    </source>
</evidence>
<dbReference type="KEGG" id="lang:109345464"/>
<comment type="similarity">
    <text evidence="2">Belongs to the acyl carrier protein (ACP) family.</text>
</comment>
<evidence type="ECO:0000256" key="2">
    <source>
        <dbReference type="ARBA" id="ARBA00010930"/>
    </source>
</evidence>
<evidence type="ECO:0000256" key="1">
    <source>
        <dbReference type="ARBA" id="ARBA00005194"/>
    </source>
</evidence>
<evidence type="ECO:0000313" key="14">
    <source>
        <dbReference type="EMBL" id="OIW13869.1"/>
    </source>
</evidence>
<keyword evidence="3 12" id="KW-0596">Phosphopantetheine</keyword>
<keyword evidence="8" id="KW-0443">Lipid metabolism</keyword>
<dbReference type="InterPro" id="IPR036736">
    <property type="entry name" value="ACP-like_sf"/>
</dbReference>
<dbReference type="HAMAP" id="MF_01217">
    <property type="entry name" value="Acyl_carrier"/>
    <property type="match status" value="1"/>
</dbReference>
<dbReference type="GO" id="GO:0000036">
    <property type="term" value="F:acyl carrier activity"/>
    <property type="evidence" value="ECO:0007669"/>
    <property type="project" value="TreeGrafter"/>
</dbReference>
<evidence type="ECO:0000256" key="9">
    <source>
        <dbReference type="ARBA" id="ARBA00023160"/>
    </source>
</evidence>
<organism evidence="14 15">
    <name type="scientific">Lupinus angustifolius</name>
    <name type="common">Narrow-leaved blue lupine</name>
    <dbReference type="NCBI Taxonomy" id="3871"/>
    <lineage>
        <taxon>Eukaryota</taxon>
        <taxon>Viridiplantae</taxon>
        <taxon>Streptophyta</taxon>
        <taxon>Embryophyta</taxon>
        <taxon>Tracheophyta</taxon>
        <taxon>Spermatophyta</taxon>
        <taxon>Magnoliopsida</taxon>
        <taxon>eudicotyledons</taxon>
        <taxon>Gunneridae</taxon>
        <taxon>Pentapetalae</taxon>
        <taxon>rosids</taxon>
        <taxon>fabids</taxon>
        <taxon>Fabales</taxon>
        <taxon>Fabaceae</taxon>
        <taxon>Papilionoideae</taxon>
        <taxon>50 kb inversion clade</taxon>
        <taxon>genistoids sensu lato</taxon>
        <taxon>core genistoids</taxon>
        <taxon>Genisteae</taxon>
        <taxon>Lupinus</taxon>
    </lineage>
</organism>
<gene>
    <name evidence="14" type="ORF">TanjilG_31758</name>
</gene>
<feature type="domain" description="Carrier" evidence="13">
    <location>
        <begin position="45"/>
        <end position="120"/>
    </location>
</feature>
<dbReference type="Proteomes" id="UP000188354">
    <property type="component" value="Chromosome LG04"/>
</dbReference>
<dbReference type="FunFam" id="1.10.1200.10:FF:000003">
    <property type="entry name" value="Acyl carrier protein"/>
    <property type="match status" value="1"/>
</dbReference>
<dbReference type="NCBIfam" id="TIGR00517">
    <property type="entry name" value="acyl_carrier"/>
    <property type="match status" value="1"/>
</dbReference>
<evidence type="ECO:0000313" key="15">
    <source>
        <dbReference type="Proteomes" id="UP000188354"/>
    </source>
</evidence>
<keyword evidence="7" id="KW-0276">Fatty acid metabolism</keyword>
<evidence type="ECO:0000256" key="6">
    <source>
        <dbReference type="ARBA" id="ARBA00022660"/>
    </source>
</evidence>
<keyword evidence="15" id="KW-1185">Reference proteome</keyword>
<comment type="subunit">
    <text evidence="11">Complex I is composed of at least 49 different subunits.</text>
</comment>
<evidence type="ECO:0000259" key="13">
    <source>
        <dbReference type="PROSITE" id="PS50075"/>
    </source>
</evidence>
<keyword evidence="5" id="KW-0597">Phosphoprotein</keyword>
<dbReference type="EMBL" id="CM007364">
    <property type="protein sequence ID" value="OIW13869.1"/>
    <property type="molecule type" value="Genomic_DNA"/>
</dbReference>
<name>A0A4P1RM61_LUPAN</name>